<feature type="domain" description="Knr4/Smi1-like" evidence="2">
    <location>
        <begin position="79"/>
        <end position="212"/>
    </location>
</feature>
<gene>
    <name evidence="3" type="ORF">Saso_49320</name>
</gene>
<feature type="compositionally biased region" description="Acidic residues" evidence="1">
    <location>
        <begin position="55"/>
        <end position="66"/>
    </location>
</feature>
<dbReference type="Pfam" id="PF09346">
    <property type="entry name" value="SMI1_KNR4"/>
    <property type="match status" value="1"/>
</dbReference>
<name>A0ABQ3S583_9ACTN</name>
<dbReference type="Gene3D" id="3.40.1580.10">
    <property type="entry name" value="SMI1/KNR4-like"/>
    <property type="match status" value="1"/>
</dbReference>
<dbReference type="InterPro" id="IPR037883">
    <property type="entry name" value="Knr4/Smi1-like_sf"/>
</dbReference>
<comment type="caution">
    <text evidence="3">The sequence shown here is derived from an EMBL/GenBank/DDBJ whole genome shotgun (WGS) entry which is preliminary data.</text>
</comment>
<sequence>MVRRAVRAGPSPGRVRRTGRPAVAVSAGWDHPAMSDESFDWHDFLRRWQEEWVPDADEAADAGGDDEASRAAVPLGGPGAPESAVVAAEERLGRRLPPSYRQFLTASDGWQVDQAAGIYRLGGAADIGWFQDPYDMTSLYEESLGDDPHPAQALLAGMWRRALRLETDSDMSHALLDPGDRDQDGEWALYVYQGWSGEYPDRYPSFRAYMEAMYRSFHADRAAGPGFVNATTRTQDARVQEARVLALRGRHERARALLEEAMAFGRPHSAVLLNQIRHLLDPRSPRDYGMLVADPQYLSDLLPVLAMTPARGEWRLGGDDHWLGMTVARGVAPEVAETVLGALRDGTHHYAPPGPWGRAVAEARQAALWGETDLAWRVLRDALALWEPPGPLLIAPVGLLADPLLGPLVTPERGREILATPRAGATGPAPEPVPDLDPPGLAWLTEPAVGRQPHDGFRCVWVQGADPARLPALIGEEGAALSAPTDPRAAARRAPRPHEREGVELWEDRAVVAVGRTSRGWAFAFDGGAFHLSGLFSSPAAAASSAGRAVVVWCDPRRSFPGDRPAAFHVSVAEQGEELWAFTVRGDEIRRSGAIPEALDPARLFPARDPGADARPGAGPDTAAAAEADGEQDRARRALEALHTELGLSLPRFALTEGRLRTFTTRSWTRAPGPEEGFAYGYISVGRPPR</sequence>
<dbReference type="InterPro" id="IPR018958">
    <property type="entry name" value="Knr4/Smi1-like_dom"/>
</dbReference>
<dbReference type="EMBL" id="BNEB01000005">
    <property type="protein sequence ID" value="GHI63282.1"/>
    <property type="molecule type" value="Genomic_DNA"/>
</dbReference>
<dbReference type="Proteomes" id="UP000649259">
    <property type="component" value="Unassembled WGS sequence"/>
</dbReference>
<protein>
    <submittedName>
        <fullName evidence="3">Cell wall assembly protein</fullName>
    </submittedName>
</protein>
<feature type="region of interest" description="Disordered" evidence="1">
    <location>
        <begin position="607"/>
        <end position="632"/>
    </location>
</feature>
<evidence type="ECO:0000256" key="1">
    <source>
        <dbReference type="SAM" id="MobiDB-lite"/>
    </source>
</evidence>
<evidence type="ECO:0000259" key="2">
    <source>
        <dbReference type="SMART" id="SM00860"/>
    </source>
</evidence>
<organism evidence="3 4">
    <name type="scientific">Streptomyces asoensis</name>
    <dbReference type="NCBI Taxonomy" id="249586"/>
    <lineage>
        <taxon>Bacteria</taxon>
        <taxon>Bacillati</taxon>
        <taxon>Actinomycetota</taxon>
        <taxon>Actinomycetes</taxon>
        <taxon>Kitasatosporales</taxon>
        <taxon>Streptomycetaceae</taxon>
        <taxon>Streptomyces</taxon>
    </lineage>
</organism>
<feature type="region of interest" description="Disordered" evidence="1">
    <location>
        <begin position="1"/>
        <end position="21"/>
    </location>
</feature>
<evidence type="ECO:0000313" key="3">
    <source>
        <dbReference type="EMBL" id="GHI63282.1"/>
    </source>
</evidence>
<feature type="compositionally biased region" description="Low complexity" evidence="1">
    <location>
        <begin position="607"/>
        <end position="627"/>
    </location>
</feature>
<feature type="region of interest" description="Disordered" evidence="1">
    <location>
        <begin position="55"/>
        <end position="81"/>
    </location>
</feature>
<proteinExistence type="predicted"/>
<keyword evidence="4" id="KW-1185">Reference proteome</keyword>
<reference evidence="4" key="1">
    <citation type="submission" date="2023-07" db="EMBL/GenBank/DDBJ databases">
        <title>Whole genome shotgun sequence of Streptomyces cacaoi subsp. asoensis NBRC 13813.</title>
        <authorList>
            <person name="Komaki H."/>
            <person name="Tamura T."/>
        </authorList>
    </citation>
    <scope>NUCLEOTIDE SEQUENCE [LARGE SCALE GENOMIC DNA]</scope>
    <source>
        <strain evidence="4">NBRC 13813</strain>
    </source>
</reference>
<feature type="region of interest" description="Disordered" evidence="1">
    <location>
        <begin position="481"/>
        <end position="500"/>
    </location>
</feature>
<evidence type="ECO:0000313" key="4">
    <source>
        <dbReference type="Proteomes" id="UP000649259"/>
    </source>
</evidence>
<accession>A0ABQ3S583</accession>
<dbReference type="SUPFAM" id="SSF160631">
    <property type="entry name" value="SMI1/KNR4-like"/>
    <property type="match status" value="1"/>
</dbReference>
<dbReference type="SMART" id="SM00860">
    <property type="entry name" value="SMI1_KNR4"/>
    <property type="match status" value="1"/>
</dbReference>